<dbReference type="WBParaSite" id="jg13268">
    <property type="protein sequence ID" value="jg13268"/>
    <property type="gene ID" value="jg13268"/>
</dbReference>
<sequence>MSLTKAIRRLILGRFLPASSWQSMFMIAFIFAVIVCVNVTEAALSMEDDYNGKIDSYMAPYVDAMHEDWQPESLRLKKWASQLRFGKRGNGWASQVRFG</sequence>
<dbReference type="Proteomes" id="UP000887574">
    <property type="component" value="Unplaced"/>
</dbReference>
<reference evidence="2 3" key="1">
    <citation type="submission" date="2022-11" db="UniProtKB">
        <authorList>
            <consortium name="WormBaseParasite"/>
        </authorList>
    </citation>
    <scope>IDENTIFICATION</scope>
</reference>
<keyword evidence="1" id="KW-1185">Reference proteome</keyword>
<proteinExistence type="predicted"/>
<evidence type="ECO:0000313" key="3">
    <source>
        <dbReference type="WBParaSite" id="jg24717"/>
    </source>
</evidence>
<name>A0A915CX66_9BILA</name>
<accession>A0A915CX66</accession>
<evidence type="ECO:0000313" key="1">
    <source>
        <dbReference type="Proteomes" id="UP000887574"/>
    </source>
</evidence>
<dbReference type="WBParaSite" id="jg24717">
    <property type="protein sequence ID" value="jg24717"/>
    <property type="gene ID" value="jg24717"/>
</dbReference>
<organism evidence="1 2">
    <name type="scientific">Ditylenchus dipsaci</name>
    <dbReference type="NCBI Taxonomy" id="166011"/>
    <lineage>
        <taxon>Eukaryota</taxon>
        <taxon>Metazoa</taxon>
        <taxon>Ecdysozoa</taxon>
        <taxon>Nematoda</taxon>
        <taxon>Chromadorea</taxon>
        <taxon>Rhabditida</taxon>
        <taxon>Tylenchina</taxon>
        <taxon>Tylenchomorpha</taxon>
        <taxon>Sphaerularioidea</taxon>
        <taxon>Anguinidae</taxon>
        <taxon>Anguininae</taxon>
        <taxon>Ditylenchus</taxon>
    </lineage>
</organism>
<evidence type="ECO:0000313" key="2">
    <source>
        <dbReference type="WBParaSite" id="jg13268"/>
    </source>
</evidence>
<dbReference type="AlphaFoldDB" id="A0A915CX66"/>
<protein>
    <submittedName>
        <fullName evidence="2 3">Uncharacterized protein</fullName>
    </submittedName>
</protein>